<feature type="domain" description="Serine dehydratase-like alpha subunit" evidence="12">
    <location>
        <begin position="16"/>
        <end position="278"/>
    </location>
</feature>
<evidence type="ECO:0000256" key="6">
    <source>
        <dbReference type="ARBA" id="ARBA00022723"/>
    </source>
</evidence>
<keyword evidence="9 11" id="KW-0456">Lyase</keyword>
<dbReference type="EC" id="4.3.1.17" evidence="11"/>
<dbReference type="OrthoDB" id="9805537at2"/>
<dbReference type="Proteomes" id="UP000006094">
    <property type="component" value="Chromosome"/>
</dbReference>
<keyword evidence="4 11" id="KW-0312">Gluconeogenesis</keyword>
<gene>
    <name evidence="13" type="primary">sdhA</name>
    <name evidence="13" type="ordered locus">Curi_c17690</name>
</gene>
<keyword evidence="14" id="KW-1185">Reference proteome</keyword>
<dbReference type="HOGENOM" id="CLU_022305_2_0_9"/>
<comment type="catalytic activity">
    <reaction evidence="10 11">
        <text>L-serine = pyruvate + NH4(+)</text>
        <dbReference type="Rhea" id="RHEA:19169"/>
        <dbReference type="ChEBI" id="CHEBI:15361"/>
        <dbReference type="ChEBI" id="CHEBI:28938"/>
        <dbReference type="ChEBI" id="CHEBI:33384"/>
        <dbReference type="EC" id="4.3.1.17"/>
    </reaction>
</comment>
<evidence type="ECO:0000256" key="10">
    <source>
        <dbReference type="ARBA" id="ARBA00049406"/>
    </source>
</evidence>
<comment type="pathway">
    <text evidence="2">Carbohydrate biosynthesis; gluconeogenesis.</text>
</comment>
<dbReference type="GO" id="GO:0006094">
    <property type="term" value="P:gluconeogenesis"/>
    <property type="evidence" value="ECO:0007669"/>
    <property type="project" value="UniProtKB-KW"/>
</dbReference>
<evidence type="ECO:0000256" key="8">
    <source>
        <dbReference type="ARBA" id="ARBA00023014"/>
    </source>
</evidence>
<comment type="cofactor">
    <cofactor evidence="1 11">
        <name>[4Fe-4S] cluster</name>
        <dbReference type="ChEBI" id="CHEBI:49883"/>
    </cofactor>
</comment>
<evidence type="ECO:0000256" key="1">
    <source>
        <dbReference type="ARBA" id="ARBA00001966"/>
    </source>
</evidence>
<comment type="similarity">
    <text evidence="3 11">Belongs to the iron-sulfur dependent L-serine dehydratase family.</text>
</comment>
<dbReference type="Pfam" id="PF03313">
    <property type="entry name" value="SDH_alpha"/>
    <property type="match status" value="1"/>
</dbReference>
<evidence type="ECO:0000256" key="2">
    <source>
        <dbReference type="ARBA" id="ARBA00004742"/>
    </source>
</evidence>
<dbReference type="GO" id="GO:0046872">
    <property type="term" value="F:metal ion binding"/>
    <property type="evidence" value="ECO:0007669"/>
    <property type="project" value="UniProtKB-KW"/>
</dbReference>
<evidence type="ECO:0000256" key="11">
    <source>
        <dbReference type="RuleBase" id="RU366059"/>
    </source>
</evidence>
<evidence type="ECO:0000256" key="7">
    <source>
        <dbReference type="ARBA" id="ARBA00023004"/>
    </source>
</evidence>
<dbReference type="GO" id="GO:0051539">
    <property type="term" value="F:4 iron, 4 sulfur cluster binding"/>
    <property type="evidence" value="ECO:0007669"/>
    <property type="project" value="UniProtKB-UniRule"/>
</dbReference>
<evidence type="ECO:0000259" key="12">
    <source>
        <dbReference type="Pfam" id="PF03313"/>
    </source>
</evidence>
<evidence type="ECO:0000313" key="13">
    <source>
        <dbReference type="EMBL" id="AFS78776.1"/>
    </source>
</evidence>
<organism evidence="13 14">
    <name type="scientific">Gottschalkia acidurici (strain ATCC 7906 / DSM 604 / BCRC 14475 / CIP 104303 / KCTC 5404 / NCIMB 10678 / 9a)</name>
    <name type="common">Clostridium acidurici</name>
    <dbReference type="NCBI Taxonomy" id="1128398"/>
    <lineage>
        <taxon>Bacteria</taxon>
        <taxon>Bacillati</taxon>
        <taxon>Bacillota</taxon>
        <taxon>Tissierellia</taxon>
        <taxon>Tissierellales</taxon>
        <taxon>Gottschalkiaceae</taxon>
        <taxon>Gottschalkia</taxon>
    </lineage>
</organism>
<reference evidence="13 14" key="1">
    <citation type="journal article" date="2012" name="PLoS ONE">
        <title>The purine-utilizing bacterium Clostridium acidurici 9a: a genome-guided metabolic reconsideration.</title>
        <authorList>
            <person name="Hartwich K."/>
            <person name="Poehlein A."/>
            <person name="Daniel R."/>
        </authorList>
    </citation>
    <scope>NUCLEOTIDE SEQUENCE [LARGE SCALE GENOMIC DNA]</scope>
    <source>
        <strain evidence="14">ATCC 7906 / DSM 604 / BCRC 14475 / CIP 104303 / KCTC 5404 / NCIMB 10678 / 9a</strain>
    </source>
</reference>
<evidence type="ECO:0000256" key="5">
    <source>
        <dbReference type="ARBA" id="ARBA00022485"/>
    </source>
</evidence>
<evidence type="ECO:0000256" key="9">
    <source>
        <dbReference type="ARBA" id="ARBA00023239"/>
    </source>
</evidence>
<dbReference type="STRING" id="1128398.Curi_c17690"/>
<evidence type="ECO:0000256" key="4">
    <source>
        <dbReference type="ARBA" id="ARBA00022432"/>
    </source>
</evidence>
<accession>K0B2B7</accession>
<dbReference type="PANTHER" id="PTHR30182:SF1">
    <property type="entry name" value="L-SERINE DEHYDRATASE 1"/>
    <property type="match status" value="1"/>
</dbReference>
<keyword evidence="6 11" id="KW-0479">Metal-binding</keyword>
<dbReference type="InterPro" id="IPR004642">
    <property type="entry name" value="Ser_deHydtase_asu"/>
</dbReference>
<name>K0B2B7_GOTA9</name>
<dbReference type="InterPro" id="IPR005130">
    <property type="entry name" value="Ser_deHydtase-like_asu"/>
</dbReference>
<dbReference type="InterPro" id="IPR051318">
    <property type="entry name" value="Fe-S_L-Ser"/>
</dbReference>
<sequence length="295" mass="30523">MFNFRYGHELIELTKKHNKKISEITIEREIELYGLTREQVIDRMKANLEVMRSSATKGLNEEVKSVGGIIGGDAKRVMDYIKSGKKTLCGDTVNKAAAMALSSSEVNASMGKICASATAGSCGIVPAAVLTAAEVYGSTEEEIINALFTASGVGIIIATNATVSGAEGGCQAECGAAAAMAAAAMVEMAGGTPEQGLHAGAAAIKNILGLVCDPIAGLVEAPCAKRNSSGVVNAMISTDLAMAGVKSVIPFDEVVEAMYEVGKSLPMELRETALGGVAATKTGKELERKIFGDRN</sequence>
<dbReference type="EMBL" id="CP003326">
    <property type="protein sequence ID" value="AFS78776.1"/>
    <property type="molecule type" value="Genomic_DNA"/>
</dbReference>
<dbReference type="KEGG" id="cad:Curi_c17690"/>
<dbReference type="PATRIC" id="fig|1128398.3.peg.1816"/>
<dbReference type="PANTHER" id="PTHR30182">
    <property type="entry name" value="L-SERINE DEHYDRATASE"/>
    <property type="match status" value="1"/>
</dbReference>
<proteinExistence type="inferred from homology"/>
<protein>
    <recommendedName>
        <fullName evidence="11">L-serine dehydratase</fullName>
        <ecNumber evidence="11">4.3.1.17</ecNumber>
    </recommendedName>
</protein>
<keyword evidence="8 11" id="KW-0411">Iron-sulfur</keyword>
<dbReference type="NCBIfam" id="TIGR00718">
    <property type="entry name" value="sda_alpha"/>
    <property type="match status" value="1"/>
</dbReference>
<dbReference type="GO" id="GO:0003941">
    <property type="term" value="F:L-serine ammonia-lyase activity"/>
    <property type="evidence" value="ECO:0007669"/>
    <property type="project" value="UniProtKB-UniRule"/>
</dbReference>
<keyword evidence="5 11" id="KW-0004">4Fe-4S</keyword>
<keyword evidence="7 11" id="KW-0408">Iron</keyword>
<dbReference type="RefSeq" id="WP_014967912.1">
    <property type="nucleotide sequence ID" value="NC_018664.1"/>
</dbReference>
<dbReference type="AlphaFoldDB" id="K0B2B7"/>
<dbReference type="eggNOG" id="COG1760">
    <property type="taxonomic scope" value="Bacteria"/>
</dbReference>
<evidence type="ECO:0000313" key="14">
    <source>
        <dbReference type="Proteomes" id="UP000006094"/>
    </source>
</evidence>
<evidence type="ECO:0000256" key="3">
    <source>
        <dbReference type="ARBA" id="ARBA00008636"/>
    </source>
</evidence>